<gene>
    <name evidence="2" type="ORF">NIES592_08875</name>
</gene>
<keyword evidence="1" id="KW-1133">Transmembrane helix</keyword>
<feature type="transmembrane region" description="Helical" evidence="1">
    <location>
        <begin position="69"/>
        <end position="94"/>
    </location>
</feature>
<keyword evidence="1" id="KW-0472">Membrane</keyword>
<evidence type="ECO:0000313" key="3">
    <source>
        <dbReference type="Proteomes" id="UP000186391"/>
    </source>
</evidence>
<reference evidence="2 3" key="1">
    <citation type="submission" date="2016-11" db="EMBL/GenBank/DDBJ databases">
        <title>Draft Genome Sequences of Nine Cyanobacterial Strains from Diverse Habitats.</title>
        <authorList>
            <person name="Zhu T."/>
            <person name="Hou S."/>
            <person name="Lu X."/>
            <person name="Hess W.R."/>
        </authorList>
    </citation>
    <scope>NUCLEOTIDE SEQUENCE [LARGE SCALE GENOMIC DNA]</scope>
    <source>
        <strain evidence="2 3">NIES-592</strain>
    </source>
</reference>
<dbReference type="Proteomes" id="UP000186391">
    <property type="component" value="Unassembled WGS sequence"/>
</dbReference>
<evidence type="ECO:0000313" key="2">
    <source>
        <dbReference type="EMBL" id="OKH14977.1"/>
    </source>
</evidence>
<proteinExistence type="predicted"/>
<feature type="transmembrane region" description="Helical" evidence="1">
    <location>
        <begin position="138"/>
        <end position="160"/>
    </location>
</feature>
<protein>
    <submittedName>
        <fullName evidence="2">Uncharacterized protein</fullName>
    </submittedName>
</protein>
<accession>A0A1U7H1V1</accession>
<feature type="transmembrane region" description="Helical" evidence="1">
    <location>
        <begin position="27"/>
        <end position="48"/>
    </location>
</feature>
<name>A0A1U7H1V1_9CYAN</name>
<keyword evidence="3" id="KW-1185">Reference proteome</keyword>
<dbReference type="EMBL" id="MRCA01000003">
    <property type="protein sequence ID" value="OKH14977.1"/>
    <property type="molecule type" value="Genomic_DNA"/>
</dbReference>
<organism evidence="2 3">
    <name type="scientific">Fischerella major NIES-592</name>
    <dbReference type="NCBI Taxonomy" id="210994"/>
    <lineage>
        <taxon>Bacteria</taxon>
        <taxon>Bacillati</taxon>
        <taxon>Cyanobacteriota</taxon>
        <taxon>Cyanophyceae</taxon>
        <taxon>Nostocales</taxon>
        <taxon>Hapalosiphonaceae</taxon>
        <taxon>Fischerella</taxon>
    </lineage>
</organism>
<dbReference type="OrthoDB" id="485336at2"/>
<sequence>MISKISDSFPGDNRSTLSFSSSPRFPVSSFLDLSLLILIFGGLGWFTVTNHSPVSAILLMIATAGVRSCWLAGFPVWAGLLSLTFSASWILVAALTDSGIYGWAVAIALSWMNVFLLDISLSHLIDRFHQIGWRYWQIFGLLAIVCTLSTTVGGILPILWKI</sequence>
<dbReference type="AlphaFoldDB" id="A0A1U7H1V1"/>
<keyword evidence="1" id="KW-0812">Transmembrane</keyword>
<feature type="transmembrane region" description="Helical" evidence="1">
    <location>
        <begin position="100"/>
        <end position="117"/>
    </location>
</feature>
<evidence type="ECO:0000256" key="1">
    <source>
        <dbReference type="SAM" id="Phobius"/>
    </source>
</evidence>
<comment type="caution">
    <text evidence="2">The sequence shown here is derived from an EMBL/GenBank/DDBJ whole genome shotgun (WGS) entry which is preliminary data.</text>
</comment>